<evidence type="ECO:0008006" key="6">
    <source>
        <dbReference type="Google" id="ProtNLM"/>
    </source>
</evidence>
<dbReference type="InterPro" id="IPR050259">
    <property type="entry name" value="SDR"/>
</dbReference>
<dbReference type="eggNOG" id="COG1028">
    <property type="taxonomic scope" value="Bacteria"/>
</dbReference>
<dbReference type="GO" id="GO:0008202">
    <property type="term" value="P:steroid metabolic process"/>
    <property type="evidence" value="ECO:0007669"/>
    <property type="project" value="UniProtKB-KW"/>
</dbReference>
<dbReference type="Proteomes" id="UP000006346">
    <property type="component" value="Chromosome"/>
</dbReference>
<dbReference type="PANTHER" id="PTHR42879">
    <property type="entry name" value="3-OXOACYL-(ACYL-CARRIER-PROTEIN) REDUCTASE"/>
    <property type="match status" value="1"/>
</dbReference>
<reference evidence="4 5" key="2">
    <citation type="journal article" date="2012" name="J. Bacteriol.">
        <title>Complete genome sequences of Desulfosporosinus orientis DSM765T, Desulfosporosinus youngiae DSM17734T, Desulfosporosinus meridiei DSM13257T, and Desulfosporosinus acidiphilus DSM22704T.</title>
        <authorList>
            <person name="Pester M."/>
            <person name="Brambilla E."/>
            <person name="Alazard D."/>
            <person name="Rattei T."/>
            <person name="Weinmaier T."/>
            <person name="Han J."/>
            <person name="Lucas S."/>
            <person name="Lapidus A."/>
            <person name="Cheng J.F."/>
            <person name="Goodwin L."/>
            <person name="Pitluck S."/>
            <person name="Peters L."/>
            <person name="Ovchinnikova G."/>
            <person name="Teshima H."/>
            <person name="Detter J.C."/>
            <person name="Han C.S."/>
            <person name="Tapia R."/>
            <person name="Land M.L."/>
            <person name="Hauser L."/>
            <person name="Kyrpides N.C."/>
            <person name="Ivanova N.N."/>
            <person name="Pagani I."/>
            <person name="Huntmann M."/>
            <person name="Wei C.L."/>
            <person name="Davenport K.W."/>
            <person name="Daligault H."/>
            <person name="Chain P.S."/>
            <person name="Chen A."/>
            <person name="Mavromatis K."/>
            <person name="Markowitz V."/>
            <person name="Szeto E."/>
            <person name="Mikhailova N."/>
            <person name="Pati A."/>
            <person name="Wagner M."/>
            <person name="Woyke T."/>
            <person name="Ollivier B."/>
            <person name="Klenk H.P."/>
            <person name="Spring S."/>
            <person name="Loy A."/>
        </authorList>
    </citation>
    <scope>NUCLEOTIDE SEQUENCE [LARGE SCALE GENOMIC DNA]</scope>
    <source>
        <strain evidence="5">ATCC 19365 / DSM 765 / NCIMB 8382 / VKM B-1628</strain>
    </source>
</reference>
<dbReference type="KEGG" id="dor:Desor_2989"/>
<evidence type="ECO:0000256" key="2">
    <source>
        <dbReference type="ARBA" id="ARBA00023002"/>
    </source>
</evidence>
<keyword evidence="2" id="KW-0560">Oxidoreductase</keyword>
<dbReference type="GO" id="GO:0016491">
    <property type="term" value="F:oxidoreductase activity"/>
    <property type="evidence" value="ECO:0007669"/>
    <property type="project" value="UniProtKB-KW"/>
</dbReference>
<dbReference type="InterPro" id="IPR002347">
    <property type="entry name" value="SDR_fam"/>
</dbReference>
<keyword evidence="5" id="KW-1185">Reference proteome</keyword>
<sequence>MENILKGKVAIVTGGGRGVGAGICSVFAQEGASVAVVDIDGNTAEATAKKLTDAGYKAIAIKTDILDPQQVEKMAATVKDAFGPVDILINNAGYGVQKKFSDTTPDDWAKDININIFGVLNCTKAVLGEMLERKYGKIVNIVSDAGRVGEPMLPVYSAAKAGAIGFCRALAKDVGKNNINVNCVALSAIKTELIASILTPEKEEKMTKVYPMRRLGQPEDVAHMVAFLASDLTGYITGQVIPINGGYALGF</sequence>
<dbReference type="InterPro" id="IPR036291">
    <property type="entry name" value="NAD(P)-bd_dom_sf"/>
</dbReference>
<dbReference type="RefSeq" id="WP_014185321.1">
    <property type="nucleotide sequence ID" value="NC_016584.1"/>
</dbReference>
<dbReference type="Pfam" id="PF13561">
    <property type="entry name" value="adh_short_C2"/>
    <property type="match status" value="1"/>
</dbReference>
<accession>G7WGS7</accession>
<dbReference type="PRINTS" id="PR00081">
    <property type="entry name" value="GDHRDH"/>
</dbReference>
<proteinExistence type="inferred from homology"/>
<keyword evidence="3" id="KW-0443">Lipid metabolism</keyword>
<protein>
    <recommendedName>
        <fullName evidence="6">Short-chain alcohol dehydrogenase like protein</fullName>
    </recommendedName>
</protein>
<reference evidence="5" key="1">
    <citation type="submission" date="2011-11" db="EMBL/GenBank/DDBJ databases">
        <title>Complete sequence of Desulfosporosinus orientis DSM 765.</title>
        <authorList>
            <person name="Lucas S."/>
            <person name="Han J."/>
            <person name="Lapidus A."/>
            <person name="Cheng J.-F."/>
            <person name="Goodwin L."/>
            <person name="Pitluck S."/>
            <person name="Peters L."/>
            <person name="Ovchinnikova G."/>
            <person name="Teshima H."/>
            <person name="Detter J.C."/>
            <person name="Han C."/>
            <person name="Tapia R."/>
            <person name="Land M."/>
            <person name="Hauser L."/>
            <person name="Kyrpides N."/>
            <person name="Ivanova N."/>
            <person name="Pagani I."/>
            <person name="Pester M."/>
            <person name="Spring S."/>
            <person name="Ollivier B."/>
            <person name="Rattei T."/>
            <person name="Klenk H.-P."/>
            <person name="Wagner M."/>
            <person name="Loy A."/>
            <person name="Woyke T."/>
        </authorList>
    </citation>
    <scope>NUCLEOTIDE SEQUENCE [LARGE SCALE GENOMIC DNA]</scope>
    <source>
        <strain evidence="5">ATCC 19365 / DSM 765 / NCIMB 8382 / VKM B-1628</strain>
    </source>
</reference>
<dbReference type="PROSITE" id="PS00061">
    <property type="entry name" value="ADH_SHORT"/>
    <property type="match status" value="1"/>
</dbReference>
<dbReference type="PATRIC" id="fig|768706.3.peg.3003"/>
<keyword evidence="3" id="KW-0753">Steroid metabolism</keyword>
<name>G7WGS7_DESOD</name>
<comment type="similarity">
    <text evidence="1">Belongs to the short-chain dehydrogenases/reductases (SDR) family.</text>
</comment>
<dbReference type="PRINTS" id="PR00080">
    <property type="entry name" value="SDRFAMILY"/>
</dbReference>
<dbReference type="NCBIfam" id="NF009466">
    <property type="entry name" value="PRK12826.1-2"/>
    <property type="match status" value="1"/>
</dbReference>
<evidence type="ECO:0000313" key="5">
    <source>
        <dbReference type="Proteomes" id="UP000006346"/>
    </source>
</evidence>
<evidence type="ECO:0000256" key="1">
    <source>
        <dbReference type="ARBA" id="ARBA00006484"/>
    </source>
</evidence>
<dbReference type="PANTHER" id="PTHR42879:SF2">
    <property type="entry name" value="3-OXOACYL-[ACYL-CARRIER-PROTEIN] REDUCTASE FABG"/>
    <property type="match status" value="1"/>
</dbReference>
<dbReference type="STRING" id="768706.Desor_2989"/>
<dbReference type="OrthoDB" id="9803333at2"/>
<dbReference type="FunFam" id="3.40.50.720:FF:000173">
    <property type="entry name" value="3-oxoacyl-[acyl-carrier protein] reductase"/>
    <property type="match status" value="1"/>
</dbReference>
<evidence type="ECO:0000256" key="3">
    <source>
        <dbReference type="ARBA" id="ARBA00023221"/>
    </source>
</evidence>
<gene>
    <name evidence="4" type="ordered locus">Desor_2989</name>
</gene>
<dbReference type="InterPro" id="IPR020904">
    <property type="entry name" value="Sc_DH/Rdtase_CS"/>
</dbReference>
<dbReference type="SUPFAM" id="SSF51735">
    <property type="entry name" value="NAD(P)-binding Rossmann-fold domains"/>
    <property type="match status" value="1"/>
</dbReference>
<organism evidence="4 5">
    <name type="scientific">Desulfosporosinus orientis (strain ATCC 19365 / DSM 765 / NCIMB 8382 / VKM B-1628 / Singapore I)</name>
    <name type="common">Desulfotomaculum orientis</name>
    <dbReference type="NCBI Taxonomy" id="768706"/>
    <lineage>
        <taxon>Bacteria</taxon>
        <taxon>Bacillati</taxon>
        <taxon>Bacillota</taxon>
        <taxon>Clostridia</taxon>
        <taxon>Eubacteriales</taxon>
        <taxon>Desulfitobacteriaceae</taxon>
        <taxon>Desulfosporosinus</taxon>
    </lineage>
</organism>
<dbReference type="EMBL" id="CP003108">
    <property type="protein sequence ID" value="AET68513.1"/>
    <property type="molecule type" value="Genomic_DNA"/>
</dbReference>
<evidence type="ECO:0000313" key="4">
    <source>
        <dbReference type="EMBL" id="AET68513.1"/>
    </source>
</evidence>
<dbReference type="NCBIfam" id="NF005559">
    <property type="entry name" value="PRK07231.1"/>
    <property type="match status" value="1"/>
</dbReference>
<dbReference type="GO" id="GO:0032787">
    <property type="term" value="P:monocarboxylic acid metabolic process"/>
    <property type="evidence" value="ECO:0007669"/>
    <property type="project" value="UniProtKB-ARBA"/>
</dbReference>
<dbReference type="AlphaFoldDB" id="G7WGS7"/>
<dbReference type="Gene3D" id="3.40.50.720">
    <property type="entry name" value="NAD(P)-binding Rossmann-like Domain"/>
    <property type="match status" value="1"/>
</dbReference>
<dbReference type="HOGENOM" id="CLU_010194_1_2_9"/>